<evidence type="ECO:0000313" key="2">
    <source>
        <dbReference type="Proteomes" id="UP001150925"/>
    </source>
</evidence>
<protein>
    <submittedName>
        <fullName evidence="1">Uncharacterized protein</fullName>
    </submittedName>
</protein>
<organism evidence="1 2">
    <name type="scientific">Dispira parvispora</name>
    <dbReference type="NCBI Taxonomy" id="1520584"/>
    <lineage>
        <taxon>Eukaryota</taxon>
        <taxon>Fungi</taxon>
        <taxon>Fungi incertae sedis</taxon>
        <taxon>Zoopagomycota</taxon>
        <taxon>Kickxellomycotina</taxon>
        <taxon>Dimargaritomycetes</taxon>
        <taxon>Dimargaritales</taxon>
        <taxon>Dimargaritaceae</taxon>
        <taxon>Dispira</taxon>
    </lineage>
</organism>
<dbReference type="AlphaFoldDB" id="A0A9W8E5C1"/>
<gene>
    <name evidence="1" type="ORF">IWQ62_001095</name>
</gene>
<dbReference type="Proteomes" id="UP001150925">
    <property type="component" value="Unassembled WGS sequence"/>
</dbReference>
<dbReference type="EMBL" id="JANBPY010000150">
    <property type="protein sequence ID" value="KAJ1968672.1"/>
    <property type="molecule type" value="Genomic_DNA"/>
</dbReference>
<proteinExistence type="predicted"/>
<reference evidence="1" key="1">
    <citation type="submission" date="2022-07" db="EMBL/GenBank/DDBJ databases">
        <title>Phylogenomic reconstructions and comparative analyses of Kickxellomycotina fungi.</title>
        <authorList>
            <person name="Reynolds N.K."/>
            <person name="Stajich J.E."/>
            <person name="Barry K."/>
            <person name="Grigoriev I.V."/>
            <person name="Crous P."/>
            <person name="Smith M.E."/>
        </authorList>
    </citation>
    <scope>NUCLEOTIDE SEQUENCE</scope>
    <source>
        <strain evidence="1">RSA 1196</strain>
    </source>
</reference>
<keyword evidence="2" id="KW-1185">Reference proteome</keyword>
<name>A0A9W8E5C1_9FUNG</name>
<feature type="non-terminal residue" evidence="1">
    <location>
        <position position="321"/>
    </location>
</feature>
<comment type="caution">
    <text evidence="1">The sequence shown here is derived from an EMBL/GenBank/DDBJ whole genome shotgun (WGS) entry which is preliminary data.</text>
</comment>
<accession>A0A9W8E5C1</accession>
<evidence type="ECO:0000313" key="1">
    <source>
        <dbReference type="EMBL" id="KAJ1968672.1"/>
    </source>
</evidence>
<sequence length="321" mass="37516">MCPSLETESTPLNVTEEIQSLNHDELLSLCSTELRQLAYVIYHKYPLSLRDERHLYKINRPILYSEYHLSREVKMNGLPSADEPYENLKILPKGLSPIAPIYERRIYVLHESNSYYSIPHFTRPTTGLPEENVKRQWVDLQQLPGKELLDFSPTFFLTRHNRPVEALILLQELSARSNNVDFVVSFKRALGVVAKIYPMYFVSDADRDWLSVNLNEAIRYIFQHNLYVYVLSTHSEEVIANLVNGMGTVGRLKRVIRRLYMESLSLNNFDTEMISRPVRNLEMDKRLAMSKDDLKNYGFLFSAKNYQDNCDTFKDMVAKFQ</sequence>